<keyword evidence="4 7" id="KW-1133">Transmembrane helix</keyword>
<dbReference type="STRING" id="650164.K5VJT1"/>
<feature type="transmembrane region" description="Helical" evidence="7">
    <location>
        <begin position="283"/>
        <end position="302"/>
    </location>
</feature>
<dbReference type="PANTHER" id="PTHR16133:SF0">
    <property type="entry name" value="ZINC_IRON REGULATED TRANSPORTER-RELATED PROTEIN 102B, ISOFORM E"/>
    <property type="match status" value="1"/>
</dbReference>
<dbReference type="InParanoid" id="K5VJT1"/>
<sequence length="306" mass="31900">MSGLVGLLTMTAVLGLGSFAVGMLPLAFTFSRMAVAHLSSVGAGLLLGTALGVIIPEGVEAVSLANPSATFPTTTIALSLVVGFSIMLIIERVIHSYSPDSHSHAPLPLFEADENAARRVDFDVELGELEHEEGVDSSITTAYHADEAADKTKAWPLTLGLMVHALADGFALGSSALSPVDKGLSITVFLALLVHKAPAVLALTTSLMATSLSRSECRKHVAIFSASTPVGALLVYGLMSIIRVNSESPWTGICMLISGGTFLYVATVLQPGKAASEELDEKVRTTLVICGVCIPVLIGVVVDHDH</sequence>
<dbReference type="PANTHER" id="PTHR16133">
    <property type="entry name" value="SOLUTE CARRIER FAMILY 39 ZINC TRANSPORTER , MEMBER 9-RELATED"/>
    <property type="match status" value="1"/>
</dbReference>
<reference evidence="8 9" key="1">
    <citation type="journal article" date="2012" name="BMC Genomics">
        <title>Comparative genomics of the white-rot fungi, Phanerochaete carnosa and P. chrysosporium, to elucidate the genetic basis of the distinct wood types they colonize.</title>
        <authorList>
            <person name="Suzuki H."/>
            <person name="MacDonald J."/>
            <person name="Syed K."/>
            <person name="Salamov A."/>
            <person name="Hori C."/>
            <person name="Aerts A."/>
            <person name="Henrissat B."/>
            <person name="Wiebenga A."/>
            <person name="vanKuyk P.A."/>
            <person name="Barry K."/>
            <person name="Lindquist E."/>
            <person name="LaButti K."/>
            <person name="Lapidus A."/>
            <person name="Lucas S."/>
            <person name="Coutinho P."/>
            <person name="Gong Y."/>
            <person name="Samejima M."/>
            <person name="Mahadevan R."/>
            <person name="Abou-Zaid M."/>
            <person name="de Vries R.P."/>
            <person name="Igarashi K."/>
            <person name="Yadav J.S."/>
            <person name="Grigoriev I.V."/>
            <person name="Master E.R."/>
        </authorList>
    </citation>
    <scope>NUCLEOTIDE SEQUENCE [LARGE SCALE GENOMIC DNA]</scope>
    <source>
        <strain evidence="8 9">HHB-10118-sp</strain>
    </source>
</reference>
<protein>
    <recommendedName>
        <fullName evidence="10">Zinc/iron permease</fullName>
    </recommendedName>
</protein>
<dbReference type="GO" id="GO:0006829">
    <property type="term" value="P:zinc ion transport"/>
    <property type="evidence" value="ECO:0007669"/>
    <property type="project" value="InterPro"/>
</dbReference>
<dbReference type="Pfam" id="PF02535">
    <property type="entry name" value="Zip"/>
    <property type="match status" value="1"/>
</dbReference>
<dbReference type="Proteomes" id="UP000008370">
    <property type="component" value="Unassembled WGS sequence"/>
</dbReference>
<dbReference type="AlphaFoldDB" id="K5VJT1"/>
<evidence type="ECO:0000313" key="8">
    <source>
        <dbReference type="EMBL" id="EKM51623.1"/>
    </source>
</evidence>
<keyword evidence="3 7" id="KW-0812">Transmembrane</keyword>
<keyword evidence="9" id="KW-1185">Reference proteome</keyword>
<dbReference type="GO" id="GO:0000139">
    <property type="term" value="C:Golgi membrane"/>
    <property type="evidence" value="ECO:0007669"/>
    <property type="project" value="UniProtKB-SubCell"/>
</dbReference>
<feature type="transmembrane region" description="Helical" evidence="7">
    <location>
        <begin position="35"/>
        <end position="55"/>
    </location>
</feature>
<evidence type="ECO:0008006" key="10">
    <source>
        <dbReference type="Google" id="ProtNLM"/>
    </source>
</evidence>
<name>K5VJT1_PHACS</name>
<accession>K5VJT1</accession>
<evidence type="ECO:0000256" key="7">
    <source>
        <dbReference type="SAM" id="Phobius"/>
    </source>
</evidence>
<evidence type="ECO:0000256" key="1">
    <source>
        <dbReference type="ARBA" id="ARBA00004127"/>
    </source>
</evidence>
<feature type="transmembrane region" description="Helical" evidence="7">
    <location>
        <begin position="221"/>
        <end position="244"/>
    </location>
</feature>
<keyword evidence="5" id="KW-0333">Golgi apparatus</keyword>
<dbReference type="InterPro" id="IPR003689">
    <property type="entry name" value="ZIP"/>
</dbReference>
<dbReference type="EMBL" id="JH930476">
    <property type="protein sequence ID" value="EKM51623.1"/>
    <property type="molecule type" value="Genomic_DNA"/>
</dbReference>
<evidence type="ECO:0000256" key="5">
    <source>
        <dbReference type="ARBA" id="ARBA00023034"/>
    </source>
</evidence>
<keyword evidence="6 7" id="KW-0472">Membrane</keyword>
<proteinExistence type="predicted"/>
<feature type="transmembrane region" description="Helical" evidence="7">
    <location>
        <begin position="184"/>
        <end position="209"/>
    </location>
</feature>
<gene>
    <name evidence="8" type="ORF">PHACADRAFT_127348</name>
</gene>
<evidence type="ECO:0000256" key="6">
    <source>
        <dbReference type="ARBA" id="ARBA00023136"/>
    </source>
</evidence>
<dbReference type="GeneID" id="18908073"/>
<dbReference type="InterPro" id="IPR045891">
    <property type="entry name" value="ZIP9"/>
</dbReference>
<feature type="transmembrane region" description="Helical" evidence="7">
    <location>
        <begin position="6"/>
        <end position="28"/>
    </location>
</feature>
<dbReference type="HOGENOM" id="CLU_028824_2_0_1"/>
<feature type="transmembrane region" description="Helical" evidence="7">
    <location>
        <begin position="250"/>
        <end position="271"/>
    </location>
</feature>
<dbReference type="KEGG" id="pco:PHACADRAFT_127348"/>
<dbReference type="OrthoDB" id="19859at2759"/>
<organism evidence="8 9">
    <name type="scientific">Phanerochaete carnosa (strain HHB-10118-sp)</name>
    <name type="common">White-rot fungus</name>
    <name type="synonym">Peniophora carnosa</name>
    <dbReference type="NCBI Taxonomy" id="650164"/>
    <lineage>
        <taxon>Eukaryota</taxon>
        <taxon>Fungi</taxon>
        <taxon>Dikarya</taxon>
        <taxon>Basidiomycota</taxon>
        <taxon>Agaricomycotina</taxon>
        <taxon>Agaricomycetes</taxon>
        <taxon>Polyporales</taxon>
        <taxon>Phanerochaetaceae</taxon>
        <taxon>Phanerochaete</taxon>
    </lineage>
</organism>
<evidence type="ECO:0000313" key="9">
    <source>
        <dbReference type="Proteomes" id="UP000008370"/>
    </source>
</evidence>
<evidence type="ECO:0000256" key="2">
    <source>
        <dbReference type="ARBA" id="ARBA00004394"/>
    </source>
</evidence>
<dbReference type="RefSeq" id="XP_007399432.1">
    <property type="nucleotide sequence ID" value="XM_007399370.1"/>
</dbReference>
<feature type="transmembrane region" description="Helical" evidence="7">
    <location>
        <begin position="75"/>
        <end position="94"/>
    </location>
</feature>
<comment type="subcellular location">
    <subcellularLocation>
        <location evidence="1">Endomembrane system</location>
        <topology evidence="1">Multi-pass membrane protein</topology>
    </subcellularLocation>
    <subcellularLocation>
        <location evidence="2">Golgi apparatus membrane</location>
    </subcellularLocation>
</comment>
<evidence type="ECO:0000256" key="4">
    <source>
        <dbReference type="ARBA" id="ARBA00022989"/>
    </source>
</evidence>
<dbReference type="GO" id="GO:0046873">
    <property type="term" value="F:metal ion transmembrane transporter activity"/>
    <property type="evidence" value="ECO:0007669"/>
    <property type="project" value="InterPro"/>
</dbReference>
<evidence type="ECO:0000256" key="3">
    <source>
        <dbReference type="ARBA" id="ARBA00022692"/>
    </source>
</evidence>